<reference evidence="4" key="1">
    <citation type="submission" date="2023-07" db="EMBL/GenBank/DDBJ databases">
        <title>30 novel species of actinomycetes from the DSMZ collection.</title>
        <authorList>
            <person name="Nouioui I."/>
        </authorList>
    </citation>
    <scope>NUCLEOTIDE SEQUENCE [LARGE SCALE GENOMIC DNA]</scope>
    <source>
        <strain evidence="4">DSM 42041</strain>
    </source>
</reference>
<feature type="domain" description="AB hydrolase-1" evidence="2">
    <location>
        <begin position="166"/>
        <end position="280"/>
    </location>
</feature>
<evidence type="ECO:0000313" key="3">
    <source>
        <dbReference type="EMBL" id="MDT0381679.1"/>
    </source>
</evidence>
<evidence type="ECO:0000259" key="2">
    <source>
        <dbReference type="Pfam" id="PF00561"/>
    </source>
</evidence>
<organism evidence="3 4">
    <name type="scientific">Streptomyces hazeniae</name>
    <dbReference type="NCBI Taxonomy" id="3075538"/>
    <lineage>
        <taxon>Bacteria</taxon>
        <taxon>Bacillati</taxon>
        <taxon>Actinomycetota</taxon>
        <taxon>Actinomycetes</taxon>
        <taxon>Kitasatosporales</taxon>
        <taxon>Streptomycetaceae</taxon>
        <taxon>Streptomyces</taxon>
    </lineage>
</organism>
<dbReference type="Pfam" id="PF00561">
    <property type="entry name" value="Abhydrolase_1"/>
    <property type="match status" value="1"/>
</dbReference>
<keyword evidence="3" id="KW-0378">Hydrolase</keyword>
<comment type="caution">
    <text evidence="3">The sequence shown here is derived from an EMBL/GenBank/DDBJ whole genome shotgun (WGS) entry which is preliminary data.</text>
</comment>
<proteinExistence type="predicted"/>
<dbReference type="RefSeq" id="WP_311675365.1">
    <property type="nucleotide sequence ID" value="NZ_JAVREQ010000025.1"/>
</dbReference>
<keyword evidence="4" id="KW-1185">Reference proteome</keyword>
<gene>
    <name evidence="3" type="ORF">RM572_23240</name>
</gene>
<dbReference type="InterPro" id="IPR029058">
    <property type="entry name" value="AB_hydrolase_fold"/>
</dbReference>
<sequence>MRTPTAAALAAGTVLGTCAAAVAAGRYAAGRALRPARADGAAVPPGFGEPLTVHARLAARPERVALTRSLTAELPGTYGLTGRGVRAVVGHTMREATHAAPADTVVRRLLGVTRGTLTTGATVRLTPVVHSGDPGGALDLPYTDTEIASELGPLPAWAVPGDRGVWVVAAHGLGTTREQAMNVLPALARLRLPVLVPAHRGDPGAPRNPDGVGHLGASEWRDLDAAVRHALDQGASRVILYGWSTGATMALHVAAESAVRDRVCGLVLDSPVLDPAATLRALAAARGVPRPLLPLAVRAAEGRAGVRPEPPAVAASPERLEVPVLIAHGPGDEVAPWGASRALADSRPDLITLHVVGRAQHAAMWNADRDGYEEALTRFLMPLL</sequence>
<name>A0ABU2NY66_9ACTN</name>
<dbReference type="SUPFAM" id="SSF53474">
    <property type="entry name" value="alpha/beta-Hydrolases"/>
    <property type="match status" value="1"/>
</dbReference>
<dbReference type="EMBL" id="JAVREQ010000025">
    <property type="protein sequence ID" value="MDT0381679.1"/>
    <property type="molecule type" value="Genomic_DNA"/>
</dbReference>
<evidence type="ECO:0000256" key="1">
    <source>
        <dbReference type="SAM" id="SignalP"/>
    </source>
</evidence>
<feature type="signal peptide" evidence="1">
    <location>
        <begin position="1"/>
        <end position="23"/>
    </location>
</feature>
<protein>
    <submittedName>
        <fullName evidence="3">Alpha/beta fold hydrolase</fullName>
    </submittedName>
</protein>
<dbReference type="Proteomes" id="UP001183414">
    <property type="component" value="Unassembled WGS sequence"/>
</dbReference>
<keyword evidence="1" id="KW-0732">Signal</keyword>
<dbReference type="InterPro" id="IPR000073">
    <property type="entry name" value="AB_hydrolase_1"/>
</dbReference>
<dbReference type="Gene3D" id="3.40.50.1820">
    <property type="entry name" value="alpha/beta hydrolase"/>
    <property type="match status" value="1"/>
</dbReference>
<accession>A0ABU2NY66</accession>
<evidence type="ECO:0000313" key="4">
    <source>
        <dbReference type="Proteomes" id="UP001183414"/>
    </source>
</evidence>
<dbReference type="GO" id="GO:0016787">
    <property type="term" value="F:hydrolase activity"/>
    <property type="evidence" value="ECO:0007669"/>
    <property type="project" value="UniProtKB-KW"/>
</dbReference>
<feature type="chain" id="PRO_5046628955" evidence="1">
    <location>
        <begin position="24"/>
        <end position="384"/>
    </location>
</feature>